<dbReference type="AlphaFoldDB" id="A0A1C7LY67"/>
<accession>A0A1C7LY67</accession>
<name>A0A1C7LY67_GRIFR</name>
<evidence type="ECO:0000313" key="4">
    <source>
        <dbReference type="Proteomes" id="UP000092993"/>
    </source>
</evidence>
<proteinExistence type="predicted"/>
<dbReference type="PANTHER" id="PTHR33840:SF1">
    <property type="entry name" value="TLE1 PHOSPHOLIPASE DOMAIN-CONTAINING PROTEIN"/>
    <property type="match status" value="1"/>
</dbReference>
<protein>
    <recommendedName>
        <fullName evidence="2">T6SS Phospholipase effector Tle1-like catalytic domain-containing protein</fullName>
    </recommendedName>
</protein>
<feature type="domain" description="T6SS Phospholipase effector Tle1-like catalytic" evidence="2">
    <location>
        <begin position="9"/>
        <end position="259"/>
    </location>
</feature>
<keyword evidence="4" id="KW-1185">Reference proteome</keyword>
<dbReference type="OrthoDB" id="2794527at2759"/>
<evidence type="ECO:0000259" key="2">
    <source>
        <dbReference type="Pfam" id="PF09994"/>
    </source>
</evidence>
<feature type="region of interest" description="Disordered" evidence="1">
    <location>
        <begin position="201"/>
        <end position="223"/>
    </location>
</feature>
<dbReference type="InterPro" id="IPR018712">
    <property type="entry name" value="Tle1-like_cat"/>
</dbReference>
<gene>
    <name evidence="3" type="ORF">A0H81_10342</name>
</gene>
<dbReference type="Proteomes" id="UP000092993">
    <property type="component" value="Unassembled WGS sequence"/>
</dbReference>
<reference evidence="3 4" key="1">
    <citation type="submission" date="2016-03" db="EMBL/GenBank/DDBJ databases">
        <title>Whole genome sequencing of Grifola frondosa 9006-11.</title>
        <authorList>
            <person name="Min B."/>
            <person name="Park H."/>
            <person name="Kim J.-G."/>
            <person name="Cho H."/>
            <person name="Oh Y.-L."/>
            <person name="Kong W.-S."/>
            <person name="Choi I.-G."/>
        </authorList>
    </citation>
    <scope>NUCLEOTIDE SEQUENCE [LARGE SCALE GENOMIC DNA]</scope>
    <source>
        <strain evidence="3 4">9006-11</strain>
    </source>
</reference>
<comment type="caution">
    <text evidence="3">The sequence shown here is derived from an EMBL/GenBank/DDBJ whole genome shotgun (WGS) entry which is preliminary data.</text>
</comment>
<dbReference type="InterPro" id="IPR029058">
    <property type="entry name" value="AB_hydrolase_fold"/>
</dbReference>
<dbReference type="STRING" id="5627.A0A1C7LY67"/>
<dbReference type="EMBL" id="LUGG01000015">
    <property type="protein sequence ID" value="OBZ69655.1"/>
    <property type="molecule type" value="Genomic_DNA"/>
</dbReference>
<dbReference type="PANTHER" id="PTHR33840">
    <property type="match status" value="1"/>
</dbReference>
<dbReference type="Gene3D" id="3.40.50.1820">
    <property type="entry name" value="alpha/beta hydrolase"/>
    <property type="match status" value="1"/>
</dbReference>
<dbReference type="OMA" id="NLENIWA"/>
<dbReference type="Pfam" id="PF09994">
    <property type="entry name" value="T6SS_Tle1-like_cat"/>
    <property type="match status" value="1"/>
</dbReference>
<organism evidence="3 4">
    <name type="scientific">Grifola frondosa</name>
    <name type="common">Maitake</name>
    <name type="synonym">Polyporus frondosus</name>
    <dbReference type="NCBI Taxonomy" id="5627"/>
    <lineage>
        <taxon>Eukaryota</taxon>
        <taxon>Fungi</taxon>
        <taxon>Dikarya</taxon>
        <taxon>Basidiomycota</taxon>
        <taxon>Agaricomycotina</taxon>
        <taxon>Agaricomycetes</taxon>
        <taxon>Polyporales</taxon>
        <taxon>Grifolaceae</taxon>
        <taxon>Grifola</taxon>
    </lineage>
</organism>
<sequence length="313" mass="35927">MGDQHFCKCFDHSDSVRQTGRNLVARNIDQLHKKLVKDKTQLTYYNSGVGTFMPPSTLTLRYWKRRIDGTLNLQIAWDFDRIIKEAYRWLAENYQDGDVIYCFGYSRGALLVLTLAEMIAEVGLIHKGTEEQLAYVYALYIDPNSHITPVNGSESMAQQFKQAHSRNVRVHFVGVCRLGMQKRDANRSNSPQISVRDFKAAVKSSESENSETRSEGKDNPAAPRVKEVWFSGTHRVIGGGNVENQGFQLHSPSFLWMLYEATSLRLKLNTTNMEYKWHELGNAEELLRGAWNFMEFLPMKRATSDDALRFTRV</sequence>
<evidence type="ECO:0000313" key="3">
    <source>
        <dbReference type="EMBL" id="OBZ69655.1"/>
    </source>
</evidence>
<dbReference type="SUPFAM" id="SSF53474">
    <property type="entry name" value="alpha/beta-Hydrolases"/>
    <property type="match status" value="1"/>
</dbReference>
<evidence type="ECO:0000256" key="1">
    <source>
        <dbReference type="SAM" id="MobiDB-lite"/>
    </source>
</evidence>